<evidence type="ECO:0000259" key="2">
    <source>
        <dbReference type="Pfam" id="PF13175"/>
    </source>
</evidence>
<dbReference type="Gene3D" id="3.40.50.300">
    <property type="entry name" value="P-loop containing nucleotide triphosphate hydrolases"/>
    <property type="match status" value="1"/>
</dbReference>
<dbReference type="InterPro" id="IPR051396">
    <property type="entry name" value="Bact_Antivir_Def_Nuclease"/>
</dbReference>
<feature type="domain" description="OLD protein-like TOPRIM" evidence="3">
    <location>
        <begin position="471"/>
        <end position="535"/>
    </location>
</feature>
<comment type="caution">
    <text evidence="4">The sequence shown here is derived from an EMBL/GenBank/DDBJ whole genome shotgun (WGS) entry which is preliminary data.</text>
</comment>
<evidence type="ECO:0000313" key="5">
    <source>
        <dbReference type="Proteomes" id="UP000239290"/>
    </source>
</evidence>
<dbReference type="PANTHER" id="PTHR43581:SF2">
    <property type="entry name" value="EXCINUCLEASE ATPASE SUBUNIT"/>
    <property type="match status" value="1"/>
</dbReference>
<evidence type="ECO:0000259" key="3">
    <source>
        <dbReference type="Pfam" id="PF20469"/>
    </source>
</evidence>
<dbReference type="AlphaFoldDB" id="A0A2S8IT58"/>
<dbReference type="SUPFAM" id="SSF52540">
    <property type="entry name" value="P-loop containing nucleoside triphosphate hydrolases"/>
    <property type="match status" value="1"/>
</dbReference>
<feature type="compositionally biased region" description="Acidic residues" evidence="1">
    <location>
        <begin position="541"/>
        <end position="566"/>
    </location>
</feature>
<dbReference type="InterPro" id="IPR041685">
    <property type="entry name" value="AAA_GajA/Old/RecF-like"/>
</dbReference>
<dbReference type="PANTHER" id="PTHR43581">
    <property type="entry name" value="ATP/GTP PHOSPHATASE"/>
    <property type="match status" value="1"/>
</dbReference>
<dbReference type="InterPro" id="IPR027417">
    <property type="entry name" value="P-loop_NTPase"/>
</dbReference>
<evidence type="ECO:0000256" key="1">
    <source>
        <dbReference type="SAM" id="MobiDB-lite"/>
    </source>
</evidence>
<evidence type="ECO:0000313" key="4">
    <source>
        <dbReference type="EMBL" id="PQP17971.1"/>
    </source>
</evidence>
<keyword evidence="4" id="KW-0255">Endonuclease</keyword>
<sequence length="750" mass="84223">MNLKYFVVKNFRRLKAVRVDLSLETTIFVGANNSGKTSATHIFQLFLADNSRFSTYDFSADCWEIFNSFDPNSAGAPSSLPVISLDLWFDVDEDNLHRVIDLLPDLDWKDKPVGVRMSFEPKDESALYANFLEAREAAAAATHANRGTNDQADAYQPWPINLYDFLSKRLNNEYHVAYYKLDADQFDDSGSETANYRPQPLDGGSKVVESIIRVDFLDAQRHLSDTEARGRAEDLSKRLSRFYTRNLEKREPDLASLRALAESENRLNEHYASVFAPTLDRLGKLGYPGLSNPELVIRTDLKAESLLSGSARVHYAVAGTNLDAESSGLITLPDQYNGLGFKNLIYMVVEILDFNHAWMKSEESRPPVHLIMIEEPEAHLHSQLQQVFVRHIRGVVGDMVDGLGTQFVVTTHSAHVVYEDFRSIRYFSRLEHDSQHHYTEVKNLSTFYDGEEPATRDFLLQYLKLTHCDLFFADAAILVEGNVERLLLPLIIRRSCDRLTACHLTILEVGGSFAHKFQKLIEFLGLTCLIITDLDSVSLPSDEEAQGDRDGQDDDDDDDDDDEPQEVCDNSVKKKVKRPKSCLASVPGANTANPTLQQWLPRLTSVEDLLNLESSGKVQVPGALCTAAVRVAYQKRHAIEWGCESTEIAGRTFEEAFAFENLDWTQDVANSSIGLRVKPIADNSLQHVVDGIFKKVRKLDKTKFALALIGAHDDKWQPPAYIVEGLDWLAEQLGVKDEADTLELNVGGGE</sequence>
<proteinExistence type="predicted"/>
<organism evidence="4 5">
    <name type="scientific">Rhodococcus opacus</name>
    <name type="common">Nocardia opaca</name>
    <dbReference type="NCBI Taxonomy" id="37919"/>
    <lineage>
        <taxon>Bacteria</taxon>
        <taxon>Bacillati</taxon>
        <taxon>Actinomycetota</taxon>
        <taxon>Actinomycetes</taxon>
        <taxon>Mycobacteriales</taxon>
        <taxon>Nocardiaceae</taxon>
        <taxon>Rhodococcus</taxon>
    </lineage>
</organism>
<protein>
    <submittedName>
        <fullName evidence="4">ATP-dependent endonuclease</fullName>
    </submittedName>
</protein>
<feature type="region of interest" description="Disordered" evidence="1">
    <location>
        <begin position="541"/>
        <end position="570"/>
    </location>
</feature>
<dbReference type="RefSeq" id="WP_105421080.1">
    <property type="nucleotide sequence ID" value="NZ_PUIO01000052.1"/>
</dbReference>
<dbReference type="CDD" id="cd01026">
    <property type="entry name" value="TOPRIM_OLD"/>
    <property type="match status" value="1"/>
</dbReference>
<keyword evidence="4" id="KW-0378">Hydrolase</keyword>
<gene>
    <name evidence="4" type="ORF">C5613_33360</name>
</gene>
<dbReference type="InterPro" id="IPR034139">
    <property type="entry name" value="TOPRIM_OLD"/>
</dbReference>
<reference evidence="5" key="1">
    <citation type="submission" date="2018-02" db="EMBL/GenBank/DDBJ databases">
        <title>Draft genome sequencing of Rhodococcus opacus KU647198.</title>
        <authorList>
            <person name="Zheng B.-X."/>
        </authorList>
    </citation>
    <scope>NUCLEOTIDE SEQUENCE [LARGE SCALE GENOMIC DNA]</scope>
    <source>
        <strain evidence="5">04-OD7</strain>
    </source>
</reference>
<name>A0A2S8IT58_RHOOP</name>
<accession>A0A2S8IT58</accession>
<dbReference type="Proteomes" id="UP000239290">
    <property type="component" value="Unassembled WGS sequence"/>
</dbReference>
<dbReference type="Pfam" id="PF13175">
    <property type="entry name" value="AAA_15"/>
    <property type="match status" value="1"/>
</dbReference>
<dbReference type="Pfam" id="PF20469">
    <property type="entry name" value="OLD-like_TOPRIM"/>
    <property type="match status" value="1"/>
</dbReference>
<feature type="domain" description="Endonuclease GajA/Old nuclease/RecF-like AAA" evidence="2">
    <location>
        <begin position="1"/>
        <end position="417"/>
    </location>
</feature>
<keyword evidence="4" id="KW-0540">Nuclease</keyword>
<dbReference type="EMBL" id="PUIO01000052">
    <property type="protein sequence ID" value="PQP17971.1"/>
    <property type="molecule type" value="Genomic_DNA"/>
</dbReference>
<dbReference type="GO" id="GO:0004519">
    <property type="term" value="F:endonuclease activity"/>
    <property type="evidence" value="ECO:0007669"/>
    <property type="project" value="UniProtKB-KW"/>
</dbReference>